<dbReference type="SUPFAM" id="SSF51621">
    <property type="entry name" value="Phosphoenolpyruvate/pyruvate domain"/>
    <property type="match status" value="1"/>
</dbReference>
<protein>
    <submittedName>
        <fullName evidence="1">Uncharacterized protein</fullName>
    </submittedName>
</protein>
<dbReference type="GO" id="GO:0015977">
    <property type="term" value="P:carbon fixation"/>
    <property type="evidence" value="ECO:0007669"/>
    <property type="project" value="InterPro"/>
</dbReference>
<reference evidence="2" key="1">
    <citation type="journal article" date="2022" name="New Phytol.">
        <title>Phylogenomic structure and speciation in an emerging model: the Sphagnum magellanicum complex (Bryophyta).</title>
        <authorList>
            <person name="Shaw A.J."/>
            <person name="Piatkowski B."/>
            <person name="Duffy A.M."/>
            <person name="Aguero B."/>
            <person name="Imwattana K."/>
            <person name="Nieto-Lugilde M."/>
            <person name="Healey A."/>
            <person name="Weston D.J."/>
            <person name="Patel M.N."/>
            <person name="Schmutz J."/>
            <person name="Grimwood J."/>
            <person name="Yavitt J.B."/>
            <person name="Hassel K."/>
            <person name="Stenoien H.K."/>
            <person name="Flatberg K.I."/>
            <person name="Bickford C.P."/>
            <person name="Hicks K.A."/>
        </authorList>
    </citation>
    <scope>NUCLEOTIDE SEQUENCE [LARGE SCALE GENOMIC DNA]</scope>
</reference>
<dbReference type="InterPro" id="IPR021135">
    <property type="entry name" value="PEP_COase"/>
</dbReference>
<dbReference type="PANTHER" id="PTHR30523:SF46">
    <property type="entry name" value="PHOSPHOENOLPYRUVATE CARBOXYLASE"/>
    <property type="match status" value="1"/>
</dbReference>
<dbReference type="InterPro" id="IPR015813">
    <property type="entry name" value="Pyrv/PenolPyrv_kinase-like_dom"/>
</dbReference>
<dbReference type="Proteomes" id="UP000828922">
    <property type="component" value="Unassembled WGS sequence"/>
</dbReference>
<name>A0AAD4LSN3_9BRYO</name>
<comment type="caution">
    <text evidence="1">The sequence shown here is derived from an EMBL/GenBank/DDBJ whole genome shotgun (WGS) entry which is preliminary data.</text>
</comment>
<dbReference type="GO" id="GO:0006099">
    <property type="term" value="P:tricarboxylic acid cycle"/>
    <property type="evidence" value="ECO:0007669"/>
    <property type="project" value="InterPro"/>
</dbReference>
<sequence length="183" mass="21173">MVMGGPWKDQRLPTPDSRLWFTTPHLTTIAKVLVDTFFYSSDDDDGLQSSAMPKMHSILINSLETFGFQVWATKNARPLWPTSFNHTLHLFKEANVDGEDLQALLNNIEYNPVFIARPTKARRKEVLTCLHRIFLLSSNREDPRLNPTQKVEVEKEVEAEIEILWRTDEVHTKKLTVLEEIIT</sequence>
<dbReference type="PANTHER" id="PTHR30523">
    <property type="entry name" value="PHOSPHOENOLPYRUVATE CARBOXYLASE"/>
    <property type="match status" value="1"/>
</dbReference>
<evidence type="ECO:0000313" key="2">
    <source>
        <dbReference type="Proteomes" id="UP000828922"/>
    </source>
</evidence>
<evidence type="ECO:0000313" key="1">
    <source>
        <dbReference type="EMBL" id="KAH9530367.1"/>
    </source>
</evidence>
<accession>A0AAD4LSN3</accession>
<keyword evidence="2" id="KW-1185">Reference proteome</keyword>
<dbReference type="AlphaFoldDB" id="A0AAD4LSN3"/>
<proteinExistence type="predicted"/>
<organism evidence="1 2">
    <name type="scientific">Sphagnum magellanicum</name>
    <dbReference type="NCBI Taxonomy" id="128215"/>
    <lineage>
        <taxon>Eukaryota</taxon>
        <taxon>Viridiplantae</taxon>
        <taxon>Streptophyta</taxon>
        <taxon>Embryophyta</taxon>
        <taxon>Bryophyta</taxon>
        <taxon>Sphagnophytina</taxon>
        <taxon>Sphagnopsida</taxon>
        <taxon>Sphagnales</taxon>
        <taxon>Sphagnaceae</taxon>
        <taxon>Sphagnum</taxon>
    </lineage>
</organism>
<dbReference type="EMBL" id="MU273453">
    <property type="protein sequence ID" value="KAH9530367.1"/>
    <property type="molecule type" value="Genomic_DNA"/>
</dbReference>
<gene>
    <name evidence="1" type="ORF">CY35_U002200</name>
</gene>
<dbReference type="GO" id="GO:0008964">
    <property type="term" value="F:phosphoenolpyruvate carboxylase activity"/>
    <property type="evidence" value="ECO:0007669"/>
    <property type="project" value="InterPro"/>
</dbReference>
<dbReference type="GO" id="GO:0005829">
    <property type="term" value="C:cytosol"/>
    <property type="evidence" value="ECO:0007669"/>
    <property type="project" value="TreeGrafter"/>
</dbReference>
<dbReference type="Pfam" id="PF00311">
    <property type="entry name" value="PEPcase"/>
    <property type="match status" value="1"/>
</dbReference>